<organism evidence="2 3">
    <name type="scientific">Paenibacillus thiaminolyticus</name>
    <name type="common">Bacillus thiaminolyticus</name>
    <dbReference type="NCBI Taxonomy" id="49283"/>
    <lineage>
        <taxon>Bacteria</taxon>
        <taxon>Bacillati</taxon>
        <taxon>Bacillota</taxon>
        <taxon>Bacilli</taxon>
        <taxon>Bacillales</taxon>
        <taxon>Paenibacillaceae</taxon>
        <taxon>Paenibacillus</taxon>
    </lineage>
</organism>
<protein>
    <recommendedName>
        <fullName evidence="1">Immunity MXAN-0049 protein domain-containing protein</fullName>
    </recommendedName>
</protein>
<accession>A0A3A3GCJ7</accession>
<sequence>MRDYFLLMDDERIGRKIKPNGLRHDLAFDRLPPISLLDINEDNSGPGEYVDWLDKPRRMVSDRMKEILEQYNPALSVKRTDLIDRKNKKHNVYWLLQVPELDCLSPESEFHRNGTMKRLVLDHERVKEHHFFAIADIMEPYIVVSLEAAESLLRRGLTGFVLRTAEQWNGGRDDGTLG</sequence>
<reference evidence="2 3" key="1">
    <citation type="submission" date="2018-09" db="EMBL/GenBank/DDBJ databases">
        <title>Paenibacillus SK2017-BO5.</title>
        <authorList>
            <person name="Piskunova J.V."/>
            <person name="Dubiley S.A."/>
            <person name="Severinov K.V."/>
        </authorList>
    </citation>
    <scope>NUCLEOTIDE SEQUENCE [LARGE SCALE GENOMIC DNA]</scope>
    <source>
        <strain evidence="2 3">BO5</strain>
    </source>
</reference>
<proteinExistence type="predicted"/>
<dbReference type="InterPro" id="IPR012433">
    <property type="entry name" value="Imm11"/>
</dbReference>
<dbReference type="Proteomes" id="UP000266177">
    <property type="component" value="Unassembled WGS sequence"/>
</dbReference>
<evidence type="ECO:0000259" key="1">
    <source>
        <dbReference type="Pfam" id="PF07791"/>
    </source>
</evidence>
<dbReference type="RefSeq" id="WP_119795507.1">
    <property type="nucleotide sequence ID" value="NZ_QYZD01000024.1"/>
</dbReference>
<evidence type="ECO:0000313" key="3">
    <source>
        <dbReference type="Proteomes" id="UP000266177"/>
    </source>
</evidence>
<dbReference type="OrthoDB" id="2466153at2"/>
<comment type="caution">
    <text evidence="2">The sequence shown here is derived from an EMBL/GenBank/DDBJ whole genome shotgun (WGS) entry which is preliminary data.</text>
</comment>
<dbReference type="AlphaFoldDB" id="A0A3A3GCJ7"/>
<gene>
    <name evidence="2" type="ORF">DQX05_21405</name>
</gene>
<evidence type="ECO:0000313" key="2">
    <source>
        <dbReference type="EMBL" id="RJG21432.1"/>
    </source>
</evidence>
<dbReference type="EMBL" id="QYZD01000024">
    <property type="protein sequence ID" value="RJG21432.1"/>
    <property type="molecule type" value="Genomic_DNA"/>
</dbReference>
<dbReference type="Pfam" id="PF07791">
    <property type="entry name" value="Imm11"/>
    <property type="match status" value="1"/>
</dbReference>
<feature type="domain" description="Immunity MXAN-0049 protein" evidence="1">
    <location>
        <begin position="56"/>
        <end position="166"/>
    </location>
</feature>
<name>A0A3A3GCJ7_PANTH</name>